<feature type="domain" description="Flavin reductase like" evidence="3">
    <location>
        <begin position="22"/>
        <end position="166"/>
    </location>
</feature>
<evidence type="ECO:0000313" key="4">
    <source>
        <dbReference type="EMBL" id="STZ58756.1"/>
    </source>
</evidence>
<dbReference type="Proteomes" id="UP000254978">
    <property type="component" value="Unassembled WGS sequence"/>
</dbReference>
<dbReference type="SMART" id="SM00903">
    <property type="entry name" value="Flavin_Reduct"/>
    <property type="match status" value="1"/>
</dbReference>
<dbReference type="SUPFAM" id="SSF50475">
    <property type="entry name" value="FMN-binding split barrel"/>
    <property type="match status" value="1"/>
</dbReference>
<dbReference type="InterPro" id="IPR050268">
    <property type="entry name" value="NADH-dep_flavin_reductase"/>
</dbReference>
<dbReference type="Pfam" id="PF01613">
    <property type="entry name" value="Flavin_Reduct"/>
    <property type="match status" value="1"/>
</dbReference>
<dbReference type="EMBL" id="UGQT01000001">
    <property type="protein sequence ID" value="STZ58756.1"/>
    <property type="molecule type" value="Genomic_DNA"/>
</dbReference>
<evidence type="ECO:0000313" key="5">
    <source>
        <dbReference type="Proteomes" id="UP000254978"/>
    </source>
</evidence>
<dbReference type="EC" id="1.5.1.36" evidence="4"/>
<organism evidence="4 5">
    <name type="scientific">Mycolicibacterium tokaiense</name>
    <dbReference type="NCBI Taxonomy" id="39695"/>
    <lineage>
        <taxon>Bacteria</taxon>
        <taxon>Bacillati</taxon>
        <taxon>Actinomycetota</taxon>
        <taxon>Actinomycetes</taxon>
        <taxon>Mycobacteriales</taxon>
        <taxon>Mycobacteriaceae</taxon>
        <taxon>Mycolicibacterium</taxon>
    </lineage>
</organism>
<dbReference type="Gene3D" id="2.30.110.10">
    <property type="entry name" value="Electron Transport, Fmn-binding Protein, Chain A"/>
    <property type="match status" value="1"/>
</dbReference>
<name>A0A378TGS5_9MYCO</name>
<dbReference type="InterPro" id="IPR002563">
    <property type="entry name" value="Flavin_Rdtase-like_dom"/>
</dbReference>
<evidence type="ECO:0000256" key="2">
    <source>
        <dbReference type="ARBA" id="ARBA00023002"/>
    </source>
</evidence>
<dbReference type="AlphaFoldDB" id="A0A378TGS5"/>
<dbReference type="InterPro" id="IPR012349">
    <property type="entry name" value="Split_barrel_FMN-bd"/>
</dbReference>
<dbReference type="GO" id="GO:0042602">
    <property type="term" value="F:riboflavin reductase (NADPH) activity"/>
    <property type="evidence" value="ECO:0007669"/>
    <property type="project" value="TreeGrafter"/>
</dbReference>
<gene>
    <name evidence="4" type="primary">hsaB_3</name>
    <name evidence="4" type="ORF">NCTC10821_02271</name>
</gene>
<accession>A0A378TGS5</accession>
<evidence type="ECO:0000259" key="3">
    <source>
        <dbReference type="SMART" id="SM00903"/>
    </source>
</evidence>
<reference evidence="4 5" key="1">
    <citation type="submission" date="2018-06" db="EMBL/GenBank/DDBJ databases">
        <authorList>
            <consortium name="Pathogen Informatics"/>
            <person name="Doyle S."/>
        </authorList>
    </citation>
    <scope>NUCLEOTIDE SEQUENCE [LARGE SCALE GENOMIC DNA]</scope>
    <source>
        <strain evidence="4 5">NCTC10821</strain>
    </source>
</reference>
<dbReference type="OrthoDB" id="9792858at2"/>
<proteinExistence type="inferred from homology"/>
<comment type="similarity">
    <text evidence="1">Belongs to the non-flavoprotein flavin reductase family.</text>
</comment>
<dbReference type="PANTHER" id="PTHR30466:SF11">
    <property type="entry name" value="FLAVIN-DEPENDENT MONOOXYGENASE, REDUCTASE SUBUNIT HSAB"/>
    <property type="match status" value="1"/>
</dbReference>
<protein>
    <submittedName>
        <fullName evidence="4">Flavin reductase domain-containing protein</fullName>
        <ecNumber evidence="4">1.5.1.36</ecNumber>
    </submittedName>
</protein>
<evidence type="ECO:0000256" key="1">
    <source>
        <dbReference type="ARBA" id="ARBA00008898"/>
    </source>
</evidence>
<keyword evidence="2 4" id="KW-0560">Oxidoreductase</keyword>
<keyword evidence="5" id="KW-1185">Reference proteome</keyword>
<dbReference type="RefSeq" id="WP_068915001.1">
    <property type="nucleotide sequence ID" value="NZ_AP022600.1"/>
</dbReference>
<sequence length="175" mass="18627">MASKPSAFADVPSDPAQLRAAFAKVPQSVVAVCGLDSAGVPHGMAASSFTPLSLDPPLVSVAMARSSSTWPVLRGFSRLGISLLNDTQGPSCRRLAAKNGDRFNDVSWTPHHSGAVFLDHAAAHLDCELFDELPGGDHTIALFLIRTIHVDADHEPLVFQGSDFRRMAATIRGEL</sequence>
<dbReference type="PANTHER" id="PTHR30466">
    <property type="entry name" value="FLAVIN REDUCTASE"/>
    <property type="match status" value="1"/>
</dbReference>
<dbReference type="GO" id="GO:0036382">
    <property type="term" value="F:flavin reductase (NADH) activity"/>
    <property type="evidence" value="ECO:0007669"/>
    <property type="project" value="UniProtKB-EC"/>
</dbReference>
<dbReference type="GO" id="GO:0010181">
    <property type="term" value="F:FMN binding"/>
    <property type="evidence" value="ECO:0007669"/>
    <property type="project" value="InterPro"/>
</dbReference>